<dbReference type="AlphaFoldDB" id="A0A2H1WVU8"/>
<dbReference type="EMBL" id="ODYU01011403">
    <property type="protein sequence ID" value="SOQ57127.1"/>
    <property type="molecule type" value="Genomic_DNA"/>
</dbReference>
<organism evidence="1">
    <name type="scientific">Spodoptera frugiperda</name>
    <name type="common">Fall armyworm</name>
    <dbReference type="NCBI Taxonomy" id="7108"/>
    <lineage>
        <taxon>Eukaryota</taxon>
        <taxon>Metazoa</taxon>
        <taxon>Ecdysozoa</taxon>
        <taxon>Arthropoda</taxon>
        <taxon>Hexapoda</taxon>
        <taxon>Insecta</taxon>
        <taxon>Pterygota</taxon>
        <taxon>Neoptera</taxon>
        <taxon>Endopterygota</taxon>
        <taxon>Lepidoptera</taxon>
        <taxon>Glossata</taxon>
        <taxon>Ditrysia</taxon>
        <taxon>Noctuoidea</taxon>
        <taxon>Noctuidae</taxon>
        <taxon>Amphipyrinae</taxon>
        <taxon>Spodoptera</taxon>
    </lineage>
</organism>
<proteinExistence type="predicted"/>
<protein>
    <submittedName>
        <fullName evidence="1">SFRICE_027376</fullName>
    </submittedName>
</protein>
<sequence>MALATVPKYRKLTDINKHGKYPVSNSNVSVSDYQKYGVLCAKGYCVGIWKGADDKSFVMLEPHAVGPAGKTSPAGAATLVVYSNVDELADTFRANVEGHMRPGDNKFSISSVKVFWEFSKLASPVTPQGAVPDEGYEWKVLTAYVETARGRTILRGTRPPDLMKGENYPMAFLALGEARGSVRLLLTKNYPVPTPAFQTGAPVNPLGSRQLRIRHQPYWAPSVVARAERDAPHARVWFCSGGELTLLTVHGPALTVAGDLASPWREKFTRDALLQSACAAIVGAAMSHVRRPHLWTRKTVDEVISVACQLFTASLGSLGYEFRPGEDVLLPLQVRPKRDGDDKDWPQKALNREEWKEGREAFALQWDDHG</sequence>
<gene>
    <name evidence="1" type="ORF">SFRICE_027376</name>
</gene>
<name>A0A2H1WVU8_SPOFR</name>
<evidence type="ECO:0000313" key="1">
    <source>
        <dbReference type="EMBL" id="SOQ57127.1"/>
    </source>
</evidence>
<reference evidence="1" key="1">
    <citation type="submission" date="2016-07" db="EMBL/GenBank/DDBJ databases">
        <authorList>
            <person name="Bretaudeau A."/>
        </authorList>
    </citation>
    <scope>NUCLEOTIDE SEQUENCE</scope>
    <source>
        <strain evidence="1">Rice</strain>
        <tissue evidence="1">Whole body</tissue>
    </source>
</reference>
<accession>A0A2H1WVU8</accession>